<dbReference type="AlphaFoldDB" id="A0AAW0R461"/>
<evidence type="ECO:0000313" key="1">
    <source>
        <dbReference type="EMBL" id="KAK8123717.1"/>
    </source>
</evidence>
<organism evidence="1 2">
    <name type="scientific">Apiospora kogelbergensis</name>
    <dbReference type="NCBI Taxonomy" id="1337665"/>
    <lineage>
        <taxon>Eukaryota</taxon>
        <taxon>Fungi</taxon>
        <taxon>Dikarya</taxon>
        <taxon>Ascomycota</taxon>
        <taxon>Pezizomycotina</taxon>
        <taxon>Sordariomycetes</taxon>
        <taxon>Xylariomycetidae</taxon>
        <taxon>Amphisphaeriales</taxon>
        <taxon>Apiosporaceae</taxon>
        <taxon>Apiospora</taxon>
    </lineage>
</organism>
<name>A0AAW0R461_9PEZI</name>
<reference evidence="1 2" key="1">
    <citation type="submission" date="2023-01" db="EMBL/GenBank/DDBJ databases">
        <title>Analysis of 21 Apiospora genomes using comparative genomics revels a genus with tremendous synthesis potential of carbohydrate active enzymes and secondary metabolites.</title>
        <authorList>
            <person name="Sorensen T."/>
        </authorList>
    </citation>
    <scope>NUCLEOTIDE SEQUENCE [LARGE SCALE GENOMIC DNA]</scope>
    <source>
        <strain evidence="1 2">CBS 117206</strain>
    </source>
</reference>
<sequence length="317" mass="35642">MEPPKRQRREPSCAMTSAGLHIQVPLIRGFANFFAVLDAMDGSVWERDNARGEGLRICLPLEGSFSDGIFQRSEYPRQPPLLPSSWAAVRSTDICIPLSQRRELLSRYAPLDDEVHSRYALFLLFDTAEDDLSQCVQSLELPWLKRRITAATFDPLRSVLELVPVPLTDDDDLPAGTSVYGALMQLTNPDSGNRRILFLGVRSEPRKGGYLRLCWIQHVSDPQPGRDFTADEVARFWEEKCRASLPSNRRLESSNVLPHGGWVEFGPVSLTTTTGTEREDGEEHIGHLKPVLIKLSRGKQRILCGSRTQLHGFLLLP</sequence>
<protein>
    <submittedName>
        <fullName evidence="1">Uncharacterized protein</fullName>
    </submittedName>
</protein>
<proteinExistence type="predicted"/>
<dbReference type="EMBL" id="JAQQWP010000003">
    <property type="protein sequence ID" value="KAK8123717.1"/>
    <property type="molecule type" value="Genomic_DNA"/>
</dbReference>
<gene>
    <name evidence="1" type="ORF">PG999_003635</name>
</gene>
<keyword evidence="2" id="KW-1185">Reference proteome</keyword>
<accession>A0AAW0R461</accession>
<evidence type="ECO:0000313" key="2">
    <source>
        <dbReference type="Proteomes" id="UP001392437"/>
    </source>
</evidence>
<comment type="caution">
    <text evidence="1">The sequence shown here is derived from an EMBL/GenBank/DDBJ whole genome shotgun (WGS) entry which is preliminary data.</text>
</comment>
<dbReference type="Proteomes" id="UP001392437">
    <property type="component" value="Unassembled WGS sequence"/>
</dbReference>